<evidence type="ECO:0000313" key="2">
    <source>
        <dbReference type="EMBL" id="KAF3011055.1"/>
    </source>
</evidence>
<organism evidence="2 3">
    <name type="scientific">Curvularia kusanoi</name>
    <name type="common">Cochliobolus kusanoi</name>
    <dbReference type="NCBI Taxonomy" id="90978"/>
    <lineage>
        <taxon>Eukaryota</taxon>
        <taxon>Fungi</taxon>
        <taxon>Dikarya</taxon>
        <taxon>Ascomycota</taxon>
        <taxon>Pezizomycotina</taxon>
        <taxon>Dothideomycetes</taxon>
        <taxon>Pleosporomycetidae</taxon>
        <taxon>Pleosporales</taxon>
        <taxon>Pleosporineae</taxon>
        <taxon>Pleosporaceae</taxon>
        <taxon>Curvularia</taxon>
    </lineage>
</organism>
<dbReference type="Gene3D" id="3.90.550.20">
    <property type="match status" value="1"/>
</dbReference>
<comment type="caution">
    <text evidence="2">The sequence shown here is derived from an EMBL/GenBank/DDBJ whole genome shotgun (WGS) entry which is preliminary data.</text>
</comment>
<comment type="similarity">
    <text evidence="1">Belongs to the glycosyltransferase 32 family.</text>
</comment>
<reference evidence="2" key="1">
    <citation type="submission" date="2019-04" db="EMBL/GenBank/DDBJ databases">
        <title>Sequencing of skin fungus with MAO and IRED activity.</title>
        <authorList>
            <person name="Marsaioli A.J."/>
            <person name="Bonatto J.M.C."/>
            <person name="Reis Junior O."/>
        </authorList>
    </citation>
    <scope>NUCLEOTIDE SEQUENCE</scope>
    <source>
        <strain evidence="2">30M1</strain>
    </source>
</reference>
<dbReference type="Pfam" id="PF04488">
    <property type="entry name" value="Gly_transf_sug"/>
    <property type="match status" value="1"/>
</dbReference>
<dbReference type="SUPFAM" id="SSF53448">
    <property type="entry name" value="Nucleotide-diphospho-sugar transferases"/>
    <property type="match status" value="1"/>
</dbReference>
<evidence type="ECO:0008006" key="4">
    <source>
        <dbReference type="Google" id="ProtNLM"/>
    </source>
</evidence>
<dbReference type="InterPro" id="IPR029044">
    <property type="entry name" value="Nucleotide-diphossugar_trans"/>
</dbReference>
<dbReference type="GO" id="GO:0000009">
    <property type="term" value="F:alpha-1,6-mannosyltransferase activity"/>
    <property type="evidence" value="ECO:0007669"/>
    <property type="project" value="InterPro"/>
</dbReference>
<dbReference type="PANTHER" id="PTHR31834:SF8">
    <property type="entry name" value="TRANSFERASE, PUTATIVE (AFU_ORTHOLOGUE AFUA_6G14040)-RELATED"/>
    <property type="match status" value="1"/>
</dbReference>
<dbReference type="AlphaFoldDB" id="A0A9P4TQA4"/>
<dbReference type="InterPro" id="IPR007577">
    <property type="entry name" value="GlycoTrfase_DXD_sugar-bd_CS"/>
</dbReference>
<dbReference type="OrthoDB" id="409543at2759"/>
<dbReference type="InterPro" id="IPR039367">
    <property type="entry name" value="Och1-like"/>
</dbReference>
<dbReference type="GO" id="GO:0006487">
    <property type="term" value="P:protein N-linked glycosylation"/>
    <property type="evidence" value="ECO:0007669"/>
    <property type="project" value="TreeGrafter"/>
</dbReference>
<gene>
    <name evidence="2" type="ORF">E8E13_011111</name>
</gene>
<dbReference type="PANTHER" id="PTHR31834">
    <property type="entry name" value="INITIATION-SPECIFIC ALPHA-1,6-MANNOSYLTRANSFERASE"/>
    <property type="match status" value="1"/>
</dbReference>
<dbReference type="Proteomes" id="UP000801428">
    <property type="component" value="Unassembled WGS sequence"/>
</dbReference>
<sequence>MDSAERANPALCLYIHNPSLQGSQTQVAQIPHYDGIPRIIWYKLGPNGLNADTTKWTDSCIQSNPNYEARFVTEEEGDQFVKKAFASRPDIVENYLGLTVPILKADLLRYMLLHDQGGVWSDLDISCEDVAIDDWVPPQFKANSGVVVGWEFDWGWGKPITRQFASWTIMAKPGSVHMLQVIEDILDTLHDKMRQYNVPVGNITLEMTGDVVDFSGPRRLTRGIFKSLERTLNRTVEPREVSEILQPKLLGDVLVMPGRSFGASSNHYTPEEIAQSPPPLVTHHYAGSWKNAHGGE</sequence>
<evidence type="ECO:0000313" key="3">
    <source>
        <dbReference type="Proteomes" id="UP000801428"/>
    </source>
</evidence>
<evidence type="ECO:0000256" key="1">
    <source>
        <dbReference type="ARBA" id="ARBA00009003"/>
    </source>
</evidence>
<dbReference type="EMBL" id="SWKU01000001">
    <property type="protein sequence ID" value="KAF3011055.1"/>
    <property type="molecule type" value="Genomic_DNA"/>
</dbReference>
<proteinExistence type="inferred from homology"/>
<dbReference type="GO" id="GO:0000136">
    <property type="term" value="C:mannan polymerase complex"/>
    <property type="evidence" value="ECO:0007669"/>
    <property type="project" value="TreeGrafter"/>
</dbReference>
<keyword evidence="3" id="KW-1185">Reference proteome</keyword>
<name>A0A9P4TQA4_CURKU</name>
<protein>
    <recommendedName>
        <fullName evidence="4">Glycosyltransferase family 32 protein</fullName>
    </recommendedName>
</protein>
<accession>A0A9P4TQA4</accession>